<feature type="compositionally biased region" description="Acidic residues" evidence="1">
    <location>
        <begin position="748"/>
        <end position="757"/>
    </location>
</feature>
<gene>
    <name evidence="2" type="ORF">LTR09_003642</name>
</gene>
<feature type="compositionally biased region" description="Polar residues" evidence="1">
    <location>
        <begin position="23"/>
        <end position="44"/>
    </location>
</feature>
<feature type="region of interest" description="Disordered" evidence="1">
    <location>
        <begin position="80"/>
        <end position="154"/>
    </location>
</feature>
<feature type="compositionally biased region" description="Polar residues" evidence="1">
    <location>
        <begin position="96"/>
        <end position="126"/>
    </location>
</feature>
<feature type="compositionally biased region" description="Polar residues" evidence="1">
    <location>
        <begin position="577"/>
        <end position="598"/>
    </location>
</feature>
<name>A0AAJ0DSC6_9PEZI</name>
<feature type="region of interest" description="Disordered" evidence="1">
    <location>
        <begin position="1"/>
        <end position="67"/>
    </location>
</feature>
<feature type="compositionally biased region" description="Basic and acidic residues" evidence="1">
    <location>
        <begin position="629"/>
        <end position="647"/>
    </location>
</feature>
<organism evidence="2 3">
    <name type="scientific">Extremus antarcticus</name>
    <dbReference type="NCBI Taxonomy" id="702011"/>
    <lineage>
        <taxon>Eukaryota</taxon>
        <taxon>Fungi</taxon>
        <taxon>Dikarya</taxon>
        <taxon>Ascomycota</taxon>
        <taxon>Pezizomycotina</taxon>
        <taxon>Dothideomycetes</taxon>
        <taxon>Dothideomycetidae</taxon>
        <taxon>Mycosphaerellales</taxon>
        <taxon>Extremaceae</taxon>
        <taxon>Extremus</taxon>
    </lineage>
</organism>
<dbReference type="Proteomes" id="UP001271007">
    <property type="component" value="Unassembled WGS sequence"/>
</dbReference>
<sequence length="802" mass="86486">MSSSSTSGEEDVSYFDAEAGMSANRSGPGSFASDQQAQSNTNLAGANIAARRRPKSMNGDYFSTSRNRYSLPARIPAVPAIPAHHLATGKRATLQPRRTATGSSIASKESSQTSPVLPVQRSSSSGGEARRDSFRSAQGQHGSVNSAPLVRPTDFTTRRKSLSAIQSHRETLAKLETGTSYTDISDMNRFRGKRSEDLFLALANDQSESDGVRPPSRGDRAASRASFAGKRHSLPVQELGMPSSGDNRPKTSGHVFGNRPPSRSGQATSDLQRHAERYRNSPSRAGYLTDDGASASGLSSSGRRQRFSLTAEHSANSPGENHRAPDLPQYGRRRPSFGNASSQARQGQSHQLSTIRQDSHSESPAESSEPKQSNPDSGSVDSDTADTVWDELDDLKSRIKRVERTGRLPLTSGGAVSGDSSERPRTATTAPTTIDSSPKHDKMENKQQQDSIAEQTASEHVVGGSTAKNIHPNLHAALARAKSLLSAPLYRSLEATAADALQLIAMTGSAGPQGTAFSAAAIINGVTVSDRHVRRKTDTMCRNLTDLCIVLCEGKHEAPSVTASPVLLATPLSNSPSLRYTRSSLGPTDSLTRTNSRPMSRLEARRTSMLGSQAGSIGNSPSGAEDVSASEHETTPSIKRKEHDPRFARPQSRLQRIRQQHYNQPMEDDDPTIRPPSRAMTDIGRSKPSGPREYSTPQRSPSLRDSLVARRANTSAYENNKEYSRIASLGSDSGRKRRFHDPSTPPVLEEESIDGGEEYQPASLPPSRRVSSLNRHAPRRMAGELQGRIASLSGRRPQVVVE</sequence>
<dbReference type="EMBL" id="JAWDJX010000008">
    <property type="protein sequence ID" value="KAK3055721.1"/>
    <property type="molecule type" value="Genomic_DNA"/>
</dbReference>
<reference evidence="2" key="1">
    <citation type="submission" date="2023-04" db="EMBL/GenBank/DDBJ databases">
        <title>Black Yeasts Isolated from many extreme environments.</title>
        <authorList>
            <person name="Coleine C."/>
            <person name="Stajich J.E."/>
            <person name="Selbmann L."/>
        </authorList>
    </citation>
    <scope>NUCLEOTIDE SEQUENCE</scope>
    <source>
        <strain evidence="2">CCFEE 5312</strain>
    </source>
</reference>
<feature type="compositionally biased region" description="Polar residues" evidence="1">
    <location>
        <begin position="261"/>
        <end position="270"/>
    </location>
</feature>
<feature type="compositionally biased region" description="Basic and acidic residues" evidence="1">
    <location>
        <begin position="437"/>
        <end position="447"/>
    </location>
</feature>
<feature type="compositionally biased region" description="Polar residues" evidence="1">
    <location>
        <begin position="135"/>
        <end position="146"/>
    </location>
</feature>
<feature type="compositionally biased region" description="Polar residues" evidence="1">
    <location>
        <begin position="448"/>
        <end position="458"/>
    </location>
</feature>
<evidence type="ECO:0000313" key="2">
    <source>
        <dbReference type="EMBL" id="KAK3055721.1"/>
    </source>
</evidence>
<protein>
    <submittedName>
        <fullName evidence="2">Uncharacterized protein</fullName>
    </submittedName>
</protein>
<feature type="region of interest" description="Disordered" evidence="1">
    <location>
        <begin position="205"/>
        <end position="386"/>
    </location>
</feature>
<feature type="compositionally biased region" description="Low complexity" evidence="1">
    <location>
        <begin position="364"/>
        <end position="373"/>
    </location>
</feature>
<evidence type="ECO:0000313" key="3">
    <source>
        <dbReference type="Proteomes" id="UP001271007"/>
    </source>
</evidence>
<feature type="compositionally biased region" description="Low complexity" evidence="1">
    <location>
        <begin position="292"/>
        <end position="302"/>
    </location>
</feature>
<feature type="region of interest" description="Disordered" evidence="1">
    <location>
        <begin position="409"/>
        <end position="468"/>
    </location>
</feature>
<proteinExistence type="predicted"/>
<keyword evidence="3" id="KW-1185">Reference proteome</keyword>
<accession>A0AAJ0DSC6</accession>
<feature type="compositionally biased region" description="Polar residues" evidence="1">
    <location>
        <begin position="338"/>
        <end position="356"/>
    </location>
</feature>
<dbReference type="AlphaFoldDB" id="A0AAJ0DSC6"/>
<comment type="caution">
    <text evidence="2">The sequence shown here is derived from an EMBL/GenBank/DDBJ whole genome shotgun (WGS) entry which is preliminary data.</text>
</comment>
<evidence type="ECO:0000256" key="1">
    <source>
        <dbReference type="SAM" id="MobiDB-lite"/>
    </source>
</evidence>
<feature type="region of interest" description="Disordered" evidence="1">
    <location>
        <begin position="577"/>
        <end position="802"/>
    </location>
</feature>
<feature type="compositionally biased region" description="Polar residues" evidence="1">
    <location>
        <begin position="609"/>
        <end position="622"/>
    </location>
</feature>